<feature type="signal peptide" evidence="8">
    <location>
        <begin position="1"/>
        <end position="30"/>
    </location>
</feature>
<evidence type="ECO:0000256" key="4">
    <source>
        <dbReference type="ARBA" id="ARBA00022801"/>
    </source>
</evidence>
<keyword evidence="4 7" id="KW-0378">Hydrolase</keyword>
<comment type="caution">
    <text evidence="10">The sequence shown here is derived from an EMBL/GenBank/DDBJ whole genome shotgun (WGS) entry which is preliminary data.</text>
</comment>
<dbReference type="PANTHER" id="PTHR46825:SF9">
    <property type="entry name" value="BETA-LACTAMASE-RELATED DOMAIN-CONTAINING PROTEIN"/>
    <property type="match status" value="1"/>
</dbReference>
<keyword evidence="5 7" id="KW-0046">Antibiotic resistance</keyword>
<evidence type="ECO:0000256" key="2">
    <source>
        <dbReference type="ARBA" id="ARBA00007840"/>
    </source>
</evidence>
<feature type="chain" id="PRO_5030508511" description="Beta-lactamase" evidence="8">
    <location>
        <begin position="31"/>
        <end position="491"/>
    </location>
</feature>
<dbReference type="RefSeq" id="WP_183995874.1">
    <property type="nucleotide sequence ID" value="NZ_JACIEH010000001.1"/>
</dbReference>
<dbReference type="InterPro" id="IPR012338">
    <property type="entry name" value="Beta-lactam/transpept-like"/>
</dbReference>
<evidence type="ECO:0000256" key="8">
    <source>
        <dbReference type="SAM" id="SignalP"/>
    </source>
</evidence>
<dbReference type="SUPFAM" id="SSF56601">
    <property type="entry name" value="beta-lactamase/transpeptidase-like"/>
    <property type="match status" value="1"/>
</dbReference>
<gene>
    <name evidence="10" type="ORF">GGR46_001406</name>
</gene>
<sequence>MQPTRLNRRQILAAMPATAGIALLPGLARAATAPDPVQALVDDFVRSGKAPSVSVAVIRDGRTRFHNAGVMSLSTKAPASEHTVYEIGSISKTFTSLILAHAINEGRATLADDVRKHLPPGYDNLVRDGRAVTLRDMVTTTSALPDNVPDWMARFAKLPPAELPFAVAELLQGYDQPSFLADLKTAQLVDVPGHLPRHSNTASQLQGVVVERLYGVPYDALLARFIEKPLGMRAGGAAVPPALLATGYSTEGTPRPALDMPVIRAAGGLRYSATDLARYVSAQIAASDPAIALAQQPLFGAPDAGQIGFHWVIGKTADSQRYLRHSGGTLGCSSYCDFYPAQRYGVVVLANSSGAQNTGQGLANAIHAALFGPPKGLTALEAALEQSNYADVPGTIAAIRARFPELHLNEEHVNMWGYRLLREPRPQAARGIFAWNAAAHPDSWNAHDSLAEVLAETGDRAGAIAEYRRSLELNPGNDNGRTMLEKLEKQP</sequence>
<dbReference type="InterPro" id="IPR019734">
    <property type="entry name" value="TPR_rpt"/>
</dbReference>
<dbReference type="PROSITE" id="PS51318">
    <property type="entry name" value="TAT"/>
    <property type="match status" value="1"/>
</dbReference>
<comment type="similarity">
    <text evidence="2 7">Belongs to the class-C beta-lactamase family.</text>
</comment>
<dbReference type="InterPro" id="IPR006311">
    <property type="entry name" value="TAT_signal"/>
</dbReference>
<dbReference type="AlphaFoldDB" id="A0A7W6JQY2"/>
<dbReference type="EMBL" id="JACIEH010000001">
    <property type="protein sequence ID" value="MBB4097873.1"/>
    <property type="molecule type" value="Genomic_DNA"/>
</dbReference>
<dbReference type="Gene3D" id="3.40.710.10">
    <property type="entry name" value="DD-peptidase/beta-lactamase superfamily"/>
    <property type="match status" value="1"/>
</dbReference>
<accession>A0A7W6JQY2</accession>
<dbReference type="InterPro" id="IPR001586">
    <property type="entry name" value="Beta-lactam_class-C_AS"/>
</dbReference>
<keyword evidence="11" id="KW-1185">Reference proteome</keyword>
<evidence type="ECO:0000313" key="11">
    <source>
        <dbReference type="Proteomes" id="UP000557392"/>
    </source>
</evidence>
<dbReference type="PROSITE" id="PS50005">
    <property type="entry name" value="TPR"/>
    <property type="match status" value="1"/>
</dbReference>
<name>A0A7W6JQY2_9SPHN</name>
<dbReference type="InterPro" id="IPR001466">
    <property type="entry name" value="Beta-lactam-related"/>
</dbReference>
<dbReference type="GO" id="GO:0017001">
    <property type="term" value="P:antibiotic catabolic process"/>
    <property type="evidence" value="ECO:0007669"/>
    <property type="project" value="InterPro"/>
</dbReference>
<evidence type="ECO:0000313" key="10">
    <source>
        <dbReference type="EMBL" id="MBB4097873.1"/>
    </source>
</evidence>
<dbReference type="Pfam" id="PF00144">
    <property type="entry name" value="Beta-lactamase"/>
    <property type="match status" value="1"/>
</dbReference>
<dbReference type="GO" id="GO:0030288">
    <property type="term" value="C:outer membrane-bounded periplasmic space"/>
    <property type="evidence" value="ECO:0007669"/>
    <property type="project" value="InterPro"/>
</dbReference>
<dbReference type="GO" id="GO:0046677">
    <property type="term" value="P:response to antibiotic"/>
    <property type="evidence" value="ECO:0007669"/>
    <property type="project" value="UniProtKB-UniRule"/>
</dbReference>
<keyword evidence="8" id="KW-0732">Signal</keyword>
<feature type="domain" description="Beta-lactamase-related" evidence="9">
    <location>
        <begin position="37"/>
        <end position="365"/>
    </location>
</feature>
<evidence type="ECO:0000256" key="1">
    <source>
        <dbReference type="ARBA" id="ARBA00001526"/>
    </source>
</evidence>
<reference evidence="10 11" key="1">
    <citation type="submission" date="2020-08" db="EMBL/GenBank/DDBJ databases">
        <title>Genomic Encyclopedia of Type Strains, Phase IV (KMG-IV): sequencing the most valuable type-strain genomes for metagenomic binning, comparative biology and taxonomic classification.</title>
        <authorList>
            <person name="Goeker M."/>
        </authorList>
    </citation>
    <scope>NUCLEOTIDE SEQUENCE [LARGE SCALE GENOMIC DNA]</scope>
    <source>
        <strain evidence="10 11">DSM 101806</strain>
    </source>
</reference>
<dbReference type="Proteomes" id="UP000557392">
    <property type="component" value="Unassembled WGS sequence"/>
</dbReference>
<dbReference type="SUPFAM" id="SSF48452">
    <property type="entry name" value="TPR-like"/>
    <property type="match status" value="1"/>
</dbReference>
<protein>
    <recommendedName>
        <fullName evidence="3 7">Beta-lactamase</fullName>
        <ecNumber evidence="3 7">3.5.2.6</ecNumber>
    </recommendedName>
</protein>
<feature type="repeat" description="TPR" evidence="6">
    <location>
        <begin position="444"/>
        <end position="477"/>
    </location>
</feature>
<dbReference type="InterPro" id="IPR011990">
    <property type="entry name" value="TPR-like_helical_dom_sf"/>
</dbReference>
<proteinExistence type="inferred from homology"/>
<keyword evidence="6" id="KW-0802">TPR repeat</keyword>
<dbReference type="EC" id="3.5.2.6" evidence="3 7"/>
<dbReference type="Gene3D" id="1.25.40.10">
    <property type="entry name" value="Tetratricopeptide repeat domain"/>
    <property type="match status" value="1"/>
</dbReference>
<dbReference type="PANTHER" id="PTHR46825">
    <property type="entry name" value="D-ALANYL-D-ALANINE-CARBOXYPEPTIDASE/ENDOPEPTIDASE AMPH"/>
    <property type="match status" value="1"/>
</dbReference>
<dbReference type="PROSITE" id="PS00336">
    <property type="entry name" value="BETA_LACTAMASE_C"/>
    <property type="match status" value="1"/>
</dbReference>
<evidence type="ECO:0000256" key="6">
    <source>
        <dbReference type="PROSITE-ProRule" id="PRU00339"/>
    </source>
</evidence>
<organism evidence="10 11">
    <name type="scientific">Sphingomonas kyeonggiensis</name>
    <dbReference type="NCBI Taxonomy" id="1268553"/>
    <lineage>
        <taxon>Bacteria</taxon>
        <taxon>Pseudomonadati</taxon>
        <taxon>Pseudomonadota</taxon>
        <taxon>Alphaproteobacteria</taxon>
        <taxon>Sphingomonadales</taxon>
        <taxon>Sphingomonadaceae</taxon>
        <taxon>Sphingomonas</taxon>
    </lineage>
</organism>
<dbReference type="GO" id="GO:0008800">
    <property type="term" value="F:beta-lactamase activity"/>
    <property type="evidence" value="ECO:0007669"/>
    <property type="project" value="UniProtKB-UniRule"/>
</dbReference>
<evidence type="ECO:0000256" key="5">
    <source>
        <dbReference type="ARBA" id="ARBA00023251"/>
    </source>
</evidence>
<evidence type="ECO:0000256" key="3">
    <source>
        <dbReference type="ARBA" id="ARBA00012865"/>
    </source>
</evidence>
<evidence type="ECO:0000259" key="9">
    <source>
        <dbReference type="Pfam" id="PF00144"/>
    </source>
</evidence>
<dbReference type="InterPro" id="IPR050491">
    <property type="entry name" value="AmpC-like"/>
</dbReference>
<comment type="catalytic activity">
    <reaction evidence="1 7">
        <text>a beta-lactam + H2O = a substituted beta-amino acid</text>
        <dbReference type="Rhea" id="RHEA:20401"/>
        <dbReference type="ChEBI" id="CHEBI:15377"/>
        <dbReference type="ChEBI" id="CHEBI:35627"/>
        <dbReference type="ChEBI" id="CHEBI:140347"/>
        <dbReference type="EC" id="3.5.2.6"/>
    </reaction>
</comment>
<evidence type="ECO:0000256" key="7">
    <source>
        <dbReference type="RuleBase" id="RU361140"/>
    </source>
</evidence>